<evidence type="ECO:0000313" key="3">
    <source>
        <dbReference type="Proteomes" id="UP000276741"/>
    </source>
</evidence>
<sequence length="203" mass="21212">MDKKRLGIIGLVLAVALVPVLVADVMYFYQGTINVVSTSQPLIFGYGPNGNPSGQYGSYVSVTNGTAGVGFTATISLTNSSYAFYSQVVQIQVKTSGYMYISNESLTGSSINNAYILIQAKGQTGFPDVIQVVSDGAPVFKSSGNGGTSGGVSLTEGTYYVSILVQPSLPLPNDAPGTSLGELSLYFGFNPFQQTSYAPLPPT</sequence>
<dbReference type="Proteomes" id="UP000276741">
    <property type="component" value="Chromosome"/>
</dbReference>
<organism evidence="1 3">
    <name type="scientific">Sulfodiicoccus acidiphilus</name>
    <dbReference type="NCBI Taxonomy" id="1670455"/>
    <lineage>
        <taxon>Archaea</taxon>
        <taxon>Thermoproteota</taxon>
        <taxon>Thermoprotei</taxon>
        <taxon>Sulfolobales</taxon>
        <taxon>Sulfolobaceae</taxon>
        <taxon>Sulfodiicoccus</taxon>
    </lineage>
</organism>
<accession>A0A348B4C7</accession>
<dbReference type="AlphaFoldDB" id="A0A348B4C7"/>
<proteinExistence type="predicted"/>
<dbReference type="EMBL" id="AP018553">
    <property type="protein sequence ID" value="BBD73029.1"/>
    <property type="molecule type" value="Genomic_DNA"/>
</dbReference>
<dbReference type="OrthoDB" id="44231at2157"/>
<dbReference type="EMBL" id="BMQS01000035">
    <property type="protein sequence ID" value="GGU05464.1"/>
    <property type="molecule type" value="Genomic_DNA"/>
</dbReference>
<dbReference type="Proteomes" id="UP000616143">
    <property type="component" value="Unassembled WGS sequence"/>
</dbReference>
<dbReference type="KEGG" id="sacd:HS1genome_1418"/>
<reference evidence="3" key="2">
    <citation type="submission" date="2018-04" db="EMBL/GenBank/DDBJ databases">
        <title>Complete genome sequence of Sulfodiicoccus acidiphilus strain HS-1.</title>
        <authorList>
            <person name="Sakai H.D."/>
            <person name="Kurosawa N."/>
        </authorList>
    </citation>
    <scope>NUCLEOTIDE SEQUENCE [LARGE SCALE GENOMIC DNA]</scope>
    <source>
        <strain evidence="3">HS-1</strain>
    </source>
</reference>
<reference evidence="2" key="4">
    <citation type="submission" date="2020-09" db="EMBL/GenBank/DDBJ databases">
        <authorList>
            <person name="Sun Q."/>
            <person name="Ohkuma M."/>
        </authorList>
    </citation>
    <scope>NUCLEOTIDE SEQUENCE</scope>
    <source>
        <strain evidence="2">JCM 31740</strain>
    </source>
</reference>
<keyword evidence="3" id="KW-1185">Reference proteome</keyword>
<dbReference type="GeneID" id="38666931"/>
<name>A0A348B4C7_9CREN</name>
<gene>
    <name evidence="2" type="ORF">GCM10007116_22350</name>
    <name evidence="1" type="ORF">HS1genome_1418</name>
</gene>
<evidence type="ECO:0000313" key="1">
    <source>
        <dbReference type="EMBL" id="BBD73029.1"/>
    </source>
</evidence>
<reference evidence="2" key="1">
    <citation type="journal article" date="2014" name="Int. J. Syst. Evol. Microbiol.">
        <title>Complete genome sequence of Corynebacterium casei LMG S-19264T (=DSM 44701T), isolated from a smear-ripened cheese.</title>
        <authorList>
            <consortium name="US DOE Joint Genome Institute (JGI-PGF)"/>
            <person name="Walter F."/>
            <person name="Albersmeier A."/>
            <person name="Kalinowski J."/>
            <person name="Ruckert C."/>
        </authorList>
    </citation>
    <scope>NUCLEOTIDE SEQUENCE</scope>
    <source>
        <strain evidence="2">JCM 31740</strain>
    </source>
</reference>
<evidence type="ECO:0000313" key="2">
    <source>
        <dbReference type="EMBL" id="GGU05464.1"/>
    </source>
</evidence>
<protein>
    <submittedName>
        <fullName evidence="1">Uncharacterized protein</fullName>
    </submittedName>
</protein>
<reference evidence="1" key="3">
    <citation type="journal article" date="2019" name="BMC Res. Notes">
        <title>Complete genome sequence of the Sulfodiicoccus acidiphilus strain HS-1T, the first crenarchaeon that lacks polB3, isolated from an acidic hot spring in Ohwaku-dani, Hakone, Japan.</title>
        <authorList>
            <person name="Sakai H.D."/>
            <person name="Kurosawa N."/>
        </authorList>
    </citation>
    <scope>NUCLEOTIDE SEQUENCE</scope>
    <source>
        <strain evidence="1">HS-1</strain>
    </source>
</reference>
<dbReference type="RefSeq" id="WP_126450202.1">
    <property type="nucleotide sequence ID" value="NZ_AP018553.1"/>
</dbReference>